<keyword evidence="2" id="KW-0964">Secreted</keyword>
<name>A0A0M9AJD1_9EURY</name>
<dbReference type="InterPro" id="IPR059100">
    <property type="entry name" value="TSP3_bac"/>
</dbReference>
<feature type="compositionally biased region" description="Acidic residues" evidence="5">
    <location>
        <begin position="89"/>
        <end position="99"/>
    </location>
</feature>
<dbReference type="GO" id="GO:0005509">
    <property type="term" value="F:calcium ion binding"/>
    <property type="evidence" value="ECO:0007669"/>
    <property type="project" value="InterPro"/>
</dbReference>
<dbReference type="Gene3D" id="1.10.1330.10">
    <property type="entry name" value="Dockerin domain"/>
    <property type="match status" value="1"/>
</dbReference>
<sequence>MMTGAGAGPLQTAGNDTPGASAGNQAVTTAGNKPTQTPAAAAGNQATGPLSTSWNGSTEPNASTISQLAPRENDSHPYPLVGDNQPTDPDGDGLYEDINGDGAVNIVDVDALSRHLGSTAADANWSAYDYTGDNRTDVGDIQWLLVATRSTASNDTDGDGLPDAYERNVTKTDPRVADSDGDAVIDGAEDRDNDTLPAYREYRLGTDPHSNDTDGDGLTDDIESRLQGVDPTDPDTDDDGVQDGAADPDTDSLSTYNETVAGTLVTNPDTDGDGLLDGTEVHQLGTDPLKADTDTDGLTDGEEVRLGTDPLVADSNDNGVSDGEESYTTTATNETLGVTLSLTGNGDIGNGTTIAPQDDPRFNTSRVGNMSASPVVELNSEKEFSSANVTLAYNETGVENESQDLAVFTYDPEAGIFVPLNSTVDAGNNTVAAETTHFSTFAVFDITNWATTYNATEPVRETGTDGPTPVDTTLLIDTSGSMDNTDPNGYAQQSSQRFVGGLLDVDRVAVLEFAGYAEVVQPYTTDHQAANDSINSLEPFGWGTGTKIGSSLKDGIEYTAQNSNETTSEILIFLTDGRGPGGPQEAEIAAEENITIYTIGFESASSDKLSDIATTTGGESYIVEEADDLPEVFSRVANTTTEINDTDGDGLSDEMEREGVILGGPTGDRVTTDPKSADTDGDGLSDSKEIGQYTEVRYRGRTASYYNHLANPRQVDTDSDGLSDAREVRNTTIVAFDSRTEANALREAMVTENQSLTLQAAGTVLNVTSSPLNPDTDGDEISDADEWRYRTNPRQVDTDKDGISDTTELRNGQDPTLHDIRGPAIKYLRTDSYNPGWSGPHYVIDFLVRDRSGLGTVRIALRGNETLDRANFTGHTQYHYSQDLTGNALQSAGTFAGGTKVYIHAYDSHGNKRHIPALTRSNNVVSNLQGRYDTLGTVEAKTFGRGSGLMHGAGELGYTVSHPVETAAGLSQLPNALVNYDRTYESMEGQFKNRQRVNNPFPPNTPENESFARGYFDGYMGFLVLEELTGAAAAKAGDSSRVARQVNKVDDTRYLGKSVTAARNMKYASELPARGVGRVASFGVDQAKRPFARYSLRNSRTVGKVVRTHRYVADKTPQKVYDLNTKQRKLSARYFRDADLGGRSPSELEAAGKLMAENNPKQVSRMLRRMDDGQQAAFLSDDLDEAARADLYKAWKNGDSVRASDVAEATRADPQTVRLIADGSGNVDDAYDRAVIRAATSDSIGSYKQLDRAVRKVDDLDGTQQRRAKQLIAETDGDGVKLLDDLSAIDDATLRAFLEADIPDADMTAWRTALTRRANAADSSIRSQDVEQYAKDVREIQRLVEDGSVDIENPNRVVQETIENPTQDGQILGQQLEARRTVHYATKDGEVTVDPKTAGNGEPDLHVSRGSDSDLYVENKMVEGDLDGGFKMKDKVHEADGSFDGISGDHDSVVEISAQGKITDDFNPNTQKAETPKESLKGLIKAKRQGSDISNLPEKLEGFSNPDVTVRVIDQDGNIVDGGEFTIRTVYQEVNNGN</sequence>
<feature type="region of interest" description="Disordered" evidence="5">
    <location>
        <begin position="1"/>
        <end position="99"/>
    </location>
</feature>
<dbReference type="Gene3D" id="3.40.50.410">
    <property type="entry name" value="von Willebrand factor, type A domain"/>
    <property type="match status" value="1"/>
</dbReference>
<reference evidence="7 8" key="1">
    <citation type="submission" date="2015-08" db="EMBL/GenBank/DDBJ databases">
        <title>Genomes of Isolates from Cabo Rojo, PR.</title>
        <authorList>
            <person name="Sanchez-Nieves R.L."/>
            <person name="Montalvo-Rodriguez R."/>
        </authorList>
    </citation>
    <scope>NUCLEOTIDE SEQUENCE [LARGE SCALE GENOMIC DNA]</scope>
    <source>
        <strain evidence="7 8">SL3</strain>
    </source>
</reference>
<accession>A0A0M9AJD1</accession>
<dbReference type="InterPro" id="IPR018247">
    <property type="entry name" value="EF_Hand_1_Ca_BS"/>
</dbReference>
<feature type="region of interest" description="Disordered" evidence="5">
    <location>
        <begin position="767"/>
        <end position="817"/>
    </location>
</feature>
<comment type="subcellular location">
    <subcellularLocation>
        <location evidence="1">Secreted</location>
    </subcellularLocation>
</comment>
<dbReference type="SUPFAM" id="SSF103647">
    <property type="entry name" value="TSP type-3 repeat"/>
    <property type="match status" value="1"/>
</dbReference>
<evidence type="ECO:0000313" key="8">
    <source>
        <dbReference type="Proteomes" id="UP000037729"/>
    </source>
</evidence>
<dbReference type="PATRIC" id="fig|1705562.3.peg.3633"/>
<evidence type="ECO:0000256" key="1">
    <source>
        <dbReference type="ARBA" id="ARBA00004613"/>
    </source>
</evidence>
<dbReference type="SUPFAM" id="SSF53300">
    <property type="entry name" value="vWA-like"/>
    <property type="match status" value="1"/>
</dbReference>
<evidence type="ECO:0000256" key="3">
    <source>
        <dbReference type="ARBA" id="ARBA00022729"/>
    </source>
</evidence>
<keyword evidence="3" id="KW-0732">Signal</keyword>
<evidence type="ECO:0000313" key="7">
    <source>
        <dbReference type="EMBL" id="KOX92648.1"/>
    </source>
</evidence>
<feature type="domain" description="VWFA" evidence="6">
    <location>
        <begin position="471"/>
        <end position="636"/>
    </location>
</feature>
<feature type="compositionally biased region" description="Polar residues" evidence="5">
    <location>
        <begin position="804"/>
        <end position="814"/>
    </location>
</feature>
<dbReference type="PANTHER" id="PTHR37467">
    <property type="entry name" value="EXPORTED CALCIUM-BINDING GLYCOPROTEIN-RELATED"/>
    <property type="match status" value="1"/>
</dbReference>
<dbReference type="InterPro" id="IPR028974">
    <property type="entry name" value="TSP_type-3_rpt"/>
</dbReference>
<dbReference type="EMBL" id="LIUF01000004">
    <property type="protein sequence ID" value="KOX92648.1"/>
    <property type="molecule type" value="Genomic_DNA"/>
</dbReference>
<evidence type="ECO:0000256" key="2">
    <source>
        <dbReference type="ARBA" id="ARBA00022525"/>
    </source>
</evidence>
<gene>
    <name evidence="7" type="ORF">AMS69_15025</name>
</gene>
<feature type="region of interest" description="Disordered" evidence="5">
    <location>
        <begin position="662"/>
        <end position="687"/>
    </location>
</feature>
<dbReference type="Proteomes" id="UP000037729">
    <property type="component" value="Unassembled WGS sequence"/>
</dbReference>
<feature type="compositionally biased region" description="Polar residues" evidence="5">
    <location>
        <begin position="22"/>
        <end position="67"/>
    </location>
</feature>
<feature type="region of interest" description="Disordered" evidence="5">
    <location>
        <begin position="152"/>
        <end position="255"/>
    </location>
</feature>
<dbReference type="InterPro" id="IPR053180">
    <property type="entry name" value="Ca-binding_acidic-repeat"/>
</dbReference>
<dbReference type="GO" id="GO:0000272">
    <property type="term" value="P:polysaccharide catabolic process"/>
    <property type="evidence" value="ECO:0007669"/>
    <property type="project" value="InterPro"/>
</dbReference>
<comment type="caution">
    <text evidence="7">The sequence shown here is derived from an EMBL/GenBank/DDBJ whole genome shotgun (WGS) entry which is preliminary data.</text>
</comment>
<dbReference type="Pfam" id="PF18884">
    <property type="entry name" value="TSP3_bac"/>
    <property type="match status" value="7"/>
</dbReference>
<dbReference type="GO" id="GO:0004553">
    <property type="term" value="F:hydrolase activity, hydrolyzing O-glycosyl compounds"/>
    <property type="evidence" value="ECO:0007669"/>
    <property type="project" value="InterPro"/>
</dbReference>
<organism evidence="7 8">
    <name type="scientific">Haloarcula rubripromontorii</name>
    <dbReference type="NCBI Taxonomy" id="1705562"/>
    <lineage>
        <taxon>Archaea</taxon>
        <taxon>Methanobacteriati</taxon>
        <taxon>Methanobacteriota</taxon>
        <taxon>Stenosarchaea group</taxon>
        <taxon>Halobacteria</taxon>
        <taxon>Halobacteriales</taxon>
        <taxon>Haloarculaceae</taxon>
        <taxon>Haloarcula</taxon>
    </lineage>
</organism>
<keyword evidence="4" id="KW-0106">Calcium</keyword>
<proteinExistence type="predicted"/>
<dbReference type="InterPro" id="IPR036439">
    <property type="entry name" value="Dockerin_dom_sf"/>
</dbReference>
<feature type="compositionally biased region" description="Basic and acidic residues" evidence="5">
    <location>
        <begin position="188"/>
        <end position="212"/>
    </location>
</feature>
<dbReference type="Pfam" id="PF00404">
    <property type="entry name" value="Dockerin_1"/>
    <property type="match status" value="1"/>
</dbReference>
<keyword evidence="8" id="KW-1185">Reference proteome</keyword>
<dbReference type="InterPro" id="IPR002035">
    <property type="entry name" value="VWF_A"/>
</dbReference>
<dbReference type="SUPFAM" id="SSF63446">
    <property type="entry name" value="Type I dockerin domain"/>
    <property type="match status" value="1"/>
</dbReference>
<dbReference type="Pfam" id="PF00092">
    <property type="entry name" value="VWA"/>
    <property type="match status" value="1"/>
</dbReference>
<dbReference type="InterPro" id="IPR002105">
    <property type="entry name" value="Dockerin_1_rpt"/>
</dbReference>
<dbReference type="InterPro" id="IPR036465">
    <property type="entry name" value="vWFA_dom_sf"/>
</dbReference>
<evidence type="ECO:0000256" key="4">
    <source>
        <dbReference type="ARBA" id="ARBA00022837"/>
    </source>
</evidence>
<evidence type="ECO:0000256" key="5">
    <source>
        <dbReference type="SAM" id="MobiDB-lite"/>
    </source>
</evidence>
<dbReference type="PROSITE" id="PS00018">
    <property type="entry name" value="EF_HAND_1"/>
    <property type="match status" value="2"/>
</dbReference>
<protein>
    <recommendedName>
        <fullName evidence="6">VWFA domain-containing protein</fullName>
    </recommendedName>
</protein>
<evidence type="ECO:0000259" key="6">
    <source>
        <dbReference type="PROSITE" id="PS50234"/>
    </source>
</evidence>
<feature type="compositionally biased region" description="Acidic residues" evidence="5">
    <location>
        <begin position="232"/>
        <end position="250"/>
    </location>
</feature>
<dbReference type="SMART" id="SM00327">
    <property type="entry name" value="VWA"/>
    <property type="match status" value="1"/>
</dbReference>
<dbReference type="PROSITE" id="PS50234">
    <property type="entry name" value="VWFA"/>
    <property type="match status" value="1"/>
</dbReference>
<feature type="compositionally biased region" description="Basic and acidic residues" evidence="5">
    <location>
        <begin position="164"/>
        <end position="178"/>
    </location>
</feature>
<feature type="region of interest" description="Disordered" evidence="5">
    <location>
        <begin position="285"/>
        <end position="329"/>
    </location>
</feature>
<dbReference type="PANTHER" id="PTHR37467:SF1">
    <property type="entry name" value="EXPORTED CALCIUM-BINDING GLYCOPROTEIN"/>
    <property type="match status" value="1"/>
</dbReference>